<evidence type="ECO:0000313" key="1">
    <source>
        <dbReference type="EMBL" id="MBC2399712.1"/>
    </source>
</evidence>
<dbReference type="PANTHER" id="PTHR34071">
    <property type="entry name" value="5-NITROIMIDAZOLE ANTIBIOTICS RESISTANCE PROTEIN, NIMA-FAMILY-RELATED PROTEIN-RELATED"/>
    <property type="match status" value="1"/>
</dbReference>
<accession>A0A923ECW8</accession>
<dbReference type="Pfam" id="PF12900">
    <property type="entry name" value="Pyridox_ox_2"/>
    <property type="match status" value="1"/>
</dbReference>
<dbReference type="RefSeq" id="WP_035152336.1">
    <property type="nucleotide sequence ID" value="NZ_JAAZWO010000034.1"/>
</dbReference>
<protein>
    <submittedName>
        <fullName evidence="1">Pyridoxamine 5'-phosphate oxidase family protein</fullName>
    </submittedName>
</protein>
<reference evidence="1 2" key="1">
    <citation type="submission" date="2020-04" db="EMBL/GenBank/DDBJ databases">
        <title>Genomic insights into acetone-butanol-ethanol (ABE) fermentation by sequencing solventogenic clostridia strains.</title>
        <authorList>
            <person name="Brown S."/>
        </authorList>
    </citation>
    <scope>NUCLEOTIDE SEQUENCE [LARGE SCALE GENOMIC DNA]</scope>
    <source>
        <strain evidence="1 2">DJ011</strain>
    </source>
</reference>
<comment type="caution">
    <text evidence="1">The sequence shown here is derived from an EMBL/GenBank/DDBJ whole genome shotgun (WGS) entry which is preliminary data.</text>
</comment>
<keyword evidence="2" id="KW-1185">Reference proteome</keyword>
<sequence>MFREIRKKDRALGEKDAFELLKNGEYGVLSLVGENDYGYGVPLSYTLIDNYIYFHCAIEGFKLDSMKKNNKVSFCVVGKTETLPEKFSTKYESTIVFGKAYEVENEEKETALQSIIEKYSPNYIPQGIEYIKRAAHKTKVIKIEIENINGKKRS</sequence>
<dbReference type="Proteomes" id="UP000563151">
    <property type="component" value="Unassembled WGS sequence"/>
</dbReference>
<evidence type="ECO:0000313" key="2">
    <source>
        <dbReference type="Proteomes" id="UP000563151"/>
    </source>
</evidence>
<gene>
    <name evidence="1" type="ORF">HGG79_18360</name>
</gene>
<dbReference type="PANTHER" id="PTHR34071:SF2">
    <property type="entry name" value="FLAVIN-NUCLEOTIDE-BINDING PROTEIN"/>
    <property type="match status" value="1"/>
</dbReference>
<dbReference type="AlphaFoldDB" id="A0A923ECW8"/>
<dbReference type="InterPro" id="IPR024747">
    <property type="entry name" value="Pyridox_Oxase-rel"/>
</dbReference>
<dbReference type="SUPFAM" id="SSF50475">
    <property type="entry name" value="FMN-binding split barrel"/>
    <property type="match status" value="1"/>
</dbReference>
<dbReference type="Gene3D" id="2.30.110.10">
    <property type="entry name" value="Electron Transport, Fmn-binding Protein, Chain A"/>
    <property type="match status" value="1"/>
</dbReference>
<organism evidence="1 2">
    <name type="scientific">Clostridium tetanomorphum</name>
    <dbReference type="NCBI Taxonomy" id="1553"/>
    <lineage>
        <taxon>Bacteria</taxon>
        <taxon>Bacillati</taxon>
        <taxon>Bacillota</taxon>
        <taxon>Clostridia</taxon>
        <taxon>Eubacteriales</taxon>
        <taxon>Clostridiaceae</taxon>
        <taxon>Clostridium</taxon>
    </lineage>
</organism>
<name>A0A923ECW8_CLOTT</name>
<dbReference type="EMBL" id="JAAZWO010000034">
    <property type="protein sequence ID" value="MBC2399712.1"/>
    <property type="molecule type" value="Genomic_DNA"/>
</dbReference>
<dbReference type="InterPro" id="IPR012349">
    <property type="entry name" value="Split_barrel_FMN-bd"/>
</dbReference>
<proteinExistence type="predicted"/>